<dbReference type="EMBL" id="BOOZ01000015">
    <property type="protein sequence ID" value="GIJ09906.1"/>
    <property type="molecule type" value="Genomic_DNA"/>
</dbReference>
<feature type="chain" id="PRO_5045354834" description="DUF3558 domain-containing protein" evidence="1">
    <location>
        <begin position="28"/>
        <end position="170"/>
    </location>
</feature>
<gene>
    <name evidence="2" type="ORF">Van01_31200</name>
</gene>
<dbReference type="RefSeq" id="WP_204007490.1">
    <property type="nucleotide sequence ID" value="NZ_BOOZ01000015.1"/>
</dbReference>
<organism evidence="2 3">
    <name type="scientific">Micromonospora andamanensis</name>
    <dbReference type="NCBI Taxonomy" id="1287068"/>
    <lineage>
        <taxon>Bacteria</taxon>
        <taxon>Bacillati</taxon>
        <taxon>Actinomycetota</taxon>
        <taxon>Actinomycetes</taxon>
        <taxon>Micromonosporales</taxon>
        <taxon>Micromonosporaceae</taxon>
        <taxon>Micromonospora</taxon>
    </lineage>
</organism>
<evidence type="ECO:0000256" key="1">
    <source>
        <dbReference type="SAM" id="SignalP"/>
    </source>
</evidence>
<accession>A0ABQ4HWL3</accession>
<dbReference type="Proteomes" id="UP000647017">
    <property type="component" value="Unassembled WGS sequence"/>
</dbReference>
<name>A0ABQ4HWL3_9ACTN</name>
<comment type="caution">
    <text evidence="2">The sequence shown here is derived from an EMBL/GenBank/DDBJ whole genome shotgun (WGS) entry which is preliminary data.</text>
</comment>
<evidence type="ECO:0000313" key="3">
    <source>
        <dbReference type="Proteomes" id="UP000647017"/>
    </source>
</evidence>
<proteinExistence type="predicted"/>
<dbReference type="PROSITE" id="PS51257">
    <property type="entry name" value="PROKAR_LIPOPROTEIN"/>
    <property type="match status" value="1"/>
</dbReference>
<reference evidence="2 3" key="1">
    <citation type="submission" date="2021-01" db="EMBL/GenBank/DDBJ databases">
        <title>Whole genome shotgun sequence of Verrucosispora andamanensis NBRC 109075.</title>
        <authorList>
            <person name="Komaki H."/>
            <person name="Tamura T."/>
        </authorList>
    </citation>
    <scope>NUCLEOTIDE SEQUENCE [LARGE SCALE GENOMIC DNA]</scope>
    <source>
        <strain evidence="2 3">NBRC 109075</strain>
    </source>
</reference>
<keyword evidence="3" id="KW-1185">Reference proteome</keyword>
<sequence length="170" mass="17497">MEILSRLTRAALVGAALTVLVACGSDAGSGASTAGETPGAARNADDAADFLTEPKGDECERLTTDEVADVIGAHDGGQHDYQLGGCVWTATSGGQAIHATALSKDEYEAVAEIGEPVTGSADGAVYDDIHGELWFPCRGGDFCGIKADIGESDRRKDVALRMGTILQGRV</sequence>
<feature type="signal peptide" evidence="1">
    <location>
        <begin position="1"/>
        <end position="27"/>
    </location>
</feature>
<keyword evidence="1" id="KW-0732">Signal</keyword>
<protein>
    <recommendedName>
        <fullName evidence="4">DUF3558 domain-containing protein</fullName>
    </recommendedName>
</protein>
<evidence type="ECO:0008006" key="4">
    <source>
        <dbReference type="Google" id="ProtNLM"/>
    </source>
</evidence>
<evidence type="ECO:0000313" key="2">
    <source>
        <dbReference type="EMBL" id="GIJ09906.1"/>
    </source>
</evidence>